<sequence length="667" mass="76547">MIVLKDVSLEDVSLFGQNAPVIDWDSDVEPISRHTLPLYRAWMHTLLRRELGCQPIPVDARLVAGIKVDLESFKKTHLGRMKWAENKVYYLRELFVLKELFEEMGNGTMAEFIVAEFLATNQRSLFDQLMRSVTLGPLWEGLNHSNDSFERYSLVRTFQKWRQLTRGMIDKAFFADNLNQLESQCRQDCDTVLRSLDQSDSMAARVLSWRIQLAEGRTLDKSFKQARKALDTAFDGHVALLLSQYKMDTLLSLFDETSLRARMLPKLAGKAVGEALQTVRQADPDRRILADEIIRLSAMEERAKGLLEAARDCLTRSQPDQTMEHIRTLKALLEPDKLLIPSQARDLEEQASRLAEVLKQLQEFEQQMNALKSQGRLREAWQEIANLPISTVAVDVEMIRERWRTDLRQAACALAEMRMTERRQSMRVHLESGRLTEAIRQAETPLLEYTSGLFPPEYDPAAVRARLTGLVDEQVNHVVRQARELHQQRCWPELLLYGERHQGVPGVDEIVAGVRKRLGGGFFQEVQLEGRKVRWWAKSHITLHRGNMQSDLNTRLAALSQKPIELGMEHGQGYVRLAEPLKNALFIEHAGKRRQVASGRREALLSGDRLLLTELFPVRCEIVLGRFLRLEFAQPDAEAVQQFWGQTLESLWPDWAMETRLPLLVGC</sequence>
<name>A0ABQ0CB31_9PROT</name>
<organism evidence="2 3">
    <name type="scientific">Candidatus Magnetaquiglobus chichijimensis</name>
    <dbReference type="NCBI Taxonomy" id="3141448"/>
    <lineage>
        <taxon>Bacteria</taxon>
        <taxon>Pseudomonadati</taxon>
        <taxon>Pseudomonadota</taxon>
        <taxon>Magnetococcia</taxon>
        <taxon>Magnetococcales</taxon>
        <taxon>Candidatus Magnetaquicoccaceae</taxon>
        <taxon>Candidatus Magnetaquiglobus</taxon>
    </lineage>
</organism>
<keyword evidence="1" id="KW-0175">Coiled coil</keyword>
<accession>A0ABQ0CB31</accession>
<proteinExistence type="predicted"/>
<dbReference type="EMBL" id="BAAFGK010000004">
    <property type="protein sequence ID" value="GAB0057920.1"/>
    <property type="molecule type" value="Genomic_DNA"/>
</dbReference>
<evidence type="ECO:0000313" key="2">
    <source>
        <dbReference type="EMBL" id="GAB0057920.1"/>
    </source>
</evidence>
<comment type="caution">
    <text evidence="2">The sequence shown here is derived from an EMBL/GenBank/DDBJ whole genome shotgun (WGS) entry which is preliminary data.</text>
</comment>
<protein>
    <submittedName>
        <fullName evidence="2">Uncharacterized protein</fullName>
    </submittedName>
</protein>
<evidence type="ECO:0000256" key="1">
    <source>
        <dbReference type="SAM" id="Coils"/>
    </source>
</evidence>
<reference evidence="2 3" key="2">
    <citation type="submission" date="2024-09" db="EMBL/GenBank/DDBJ databases">
        <title>Draft genome sequence of Candidatus Magnetaquicoccaceae bacterium FCR-1.</title>
        <authorList>
            <person name="Shimoshige H."/>
            <person name="Shimamura S."/>
            <person name="Taoka A."/>
            <person name="Kobayashi H."/>
            <person name="Maekawa T."/>
        </authorList>
    </citation>
    <scope>NUCLEOTIDE SEQUENCE [LARGE SCALE GENOMIC DNA]</scope>
    <source>
        <strain evidence="2 3">FCR-1</strain>
    </source>
</reference>
<dbReference type="RefSeq" id="WP_420905606.1">
    <property type="nucleotide sequence ID" value="NZ_BAAFGK010000004.1"/>
</dbReference>
<gene>
    <name evidence="2" type="ORF">SIID45300_02254</name>
</gene>
<feature type="coiled-coil region" evidence="1">
    <location>
        <begin position="344"/>
        <end position="374"/>
    </location>
</feature>
<keyword evidence="3" id="KW-1185">Reference proteome</keyword>
<evidence type="ECO:0000313" key="3">
    <source>
        <dbReference type="Proteomes" id="UP001628193"/>
    </source>
</evidence>
<reference evidence="2 3" key="1">
    <citation type="submission" date="2024-05" db="EMBL/GenBank/DDBJ databases">
        <authorList>
            <consortium name="Candidatus Magnetaquicoccaceae bacterium FCR-1 genome sequencing consortium"/>
            <person name="Shimoshige H."/>
            <person name="Shimamura S."/>
            <person name="Taoka A."/>
            <person name="Kobayashi H."/>
            <person name="Maekawa T."/>
        </authorList>
    </citation>
    <scope>NUCLEOTIDE SEQUENCE [LARGE SCALE GENOMIC DNA]</scope>
    <source>
        <strain evidence="2 3">FCR-1</strain>
    </source>
</reference>
<dbReference type="Proteomes" id="UP001628193">
    <property type="component" value="Unassembled WGS sequence"/>
</dbReference>